<evidence type="ECO:0000256" key="1">
    <source>
        <dbReference type="ARBA" id="ARBA00004651"/>
    </source>
</evidence>
<feature type="transmembrane region" description="Helical" evidence="6">
    <location>
        <begin position="422"/>
        <end position="444"/>
    </location>
</feature>
<keyword evidence="3 6" id="KW-0812">Transmembrane</keyword>
<protein>
    <submittedName>
        <fullName evidence="9">ABC transporter permease</fullName>
    </submittedName>
</protein>
<dbReference type="InterPro" id="IPR050250">
    <property type="entry name" value="Macrolide_Exporter_MacB"/>
</dbReference>
<feature type="transmembrane region" description="Helical" evidence="6">
    <location>
        <begin position="713"/>
        <end position="736"/>
    </location>
</feature>
<dbReference type="GO" id="GO:0022857">
    <property type="term" value="F:transmembrane transporter activity"/>
    <property type="evidence" value="ECO:0007669"/>
    <property type="project" value="TreeGrafter"/>
</dbReference>
<comment type="subcellular location">
    <subcellularLocation>
        <location evidence="1">Cell membrane</location>
        <topology evidence="1">Multi-pass membrane protein</topology>
    </subcellularLocation>
</comment>
<sequence>MLRTVFKYVLRGLRRNVLSSVINITGFSIGIAGFLLIVSYIKYEQGYDSFYPNADRIFRVGIDFNNSNAIVKGSMVQFPVAPVLKRDHEEVEDYARVWSNYNLTIKSGDKEFWERNIYNVDPQFPAMFCKMILGNAETCLKEPGGVIISKEIAGKYFGNENPIGKNVLITKYGEHKVTGVFENRTAASHFDFEILVPMAPLASEYATQWDSHNFYTYIRLRKGVNVDEFAPKLNTTIKKYRVPRLEGKGVSEHYFLEPITGIRLYSDTLLDFKQNGHGHYLPFFILAAIIILLFATFNYFNFSSFQAIAKEKTIAMNRVLGAEKITILSIFLAESFVYILISTIIGAGIALLLFPWFADFYEMTYSVNLISSSWFWIYIGLIIVINTVVSGIYPAILSFTFKINDALRGKSSPDKAGIRVRPILSVLQYAVSCLLMVFSLVSYYQIKYMRESYLGFNKQDVVVAREPVILRDSMDHAQIYRIVRDATAQISGIKAVTYSDYVPGGQYERFDRIRLTGKPEVYDTYMNSVSPDFFDFYKIKLMAGRNFSWDLTTDFEKAVIINEKLARSLGFSPTEIVGKQISFEGRKTVIGVVSNYHQESLKKAVAPCLFFATDWPGYFSFKLTGSNVTGAIDQLHEAWKVAFPSNDFNFFFLDDYFNRNYTKDQKAWQILRLYSGLAILISILGLWGAVVHQLRNSKKRIAIYKVLGTPNKAIIWIFVKRTAYMIGLAFVIGLPIDFLLLNNWLSSFPYRIGLNISYFIIPLIVLVVIAFTTIGLQIIKVVSSNLVYALRSE</sequence>
<evidence type="ECO:0000256" key="5">
    <source>
        <dbReference type="ARBA" id="ARBA00023136"/>
    </source>
</evidence>
<evidence type="ECO:0000256" key="3">
    <source>
        <dbReference type="ARBA" id="ARBA00022692"/>
    </source>
</evidence>
<keyword evidence="2" id="KW-1003">Cell membrane</keyword>
<dbReference type="Proteomes" id="UP000263900">
    <property type="component" value="Chromosome"/>
</dbReference>
<dbReference type="KEGG" id="pseg:D3H65_06695"/>
<organism evidence="9 10">
    <name type="scientific">Paraflavitalea soli</name>
    <dbReference type="NCBI Taxonomy" id="2315862"/>
    <lineage>
        <taxon>Bacteria</taxon>
        <taxon>Pseudomonadati</taxon>
        <taxon>Bacteroidota</taxon>
        <taxon>Chitinophagia</taxon>
        <taxon>Chitinophagales</taxon>
        <taxon>Chitinophagaceae</taxon>
        <taxon>Paraflavitalea</taxon>
    </lineage>
</organism>
<feature type="domain" description="ABC3 transporter permease C-terminal" evidence="7">
    <location>
        <begin position="674"/>
        <end position="785"/>
    </location>
</feature>
<dbReference type="OrthoDB" id="1451596at2"/>
<dbReference type="EMBL" id="CP032157">
    <property type="protein sequence ID" value="AXY73683.1"/>
    <property type="molecule type" value="Genomic_DNA"/>
</dbReference>
<feature type="domain" description="ABC3 transporter permease C-terminal" evidence="7">
    <location>
        <begin position="286"/>
        <end position="399"/>
    </location>
</feature>
<evidence type="ECO:0000313" key="9">
    <source>
        <dbReference type="EMBL" id="AXY73683.1"/>
    </source>
</evidence>
<evidence type="ECO:0000256" key="6">
    <source>
        <dbReference type="SAM" id="Phobius"/>
    </source>
</evidence>
<dbReference type="PANTHER" id="PTHR30572">
    <property type="entry name" value="MEMBRANE COMPONENT OF TRANSPORTER-RELATED"/>
    <property type="match status" value="1"/>
</dbReference>
<feature type="transmembrane region" description="Helical" evidence="6">
    <location>
        <begin position="673"/>
        <end position="692"/>
    </location>
</feature>
<accession>A0A3B7MK54</accession>
<dbReference type="GO" id="GO:0005886">
    <property type="term" value="C:plasma membrane"/>
    <property type="evidence" value="ECO:0007669"/>
    <property type="project" value="UniProtKB-SubCell"/>
</dbReference>
<feature type="transmembrane region" description="Helical" evidence="6">
    <location>
        <begin position="21"/>
        <end position="41"/>
    </location>
</feature>
<dbReference type="InterPro" id="IPR003838">
    <property type="entry name" value="ABC3_permease_C"/>
</dbReference>
<evidence type="ECO:0000313" key="10">
    <source>
        <dbReference type="Proteomes" id="UP000263900"/>
    </source>
</evidence>
<dbReference type="Pfam" id="PF02687">
    <property type="entry name" value="FtsX"/>
    <property type="match status" value="2"/>
</dbReference>
<reference evidence="9 10" key="1">
    <citation type="submission" date="2018-09" db="EMBL/GenBank/DDBJ databases">
        <title>Genome sequencing of strain 6GH32-13.</title>
        <authorList>
            <person name="Weon H.-Y."/>
            <person name="Heo J."/>
            <person name="Kwon S.-W."/>
        </authorList>
    </citation>
    <scope>NUCLEOTIDE SEQUENCE [LARGE SCALE GENOMIC DNA]</scope>
    <source>
        <strain evidence="9 10">5GH32-13</strain>
    </source>
</reference>
<feature type="domain" description="MacB-like periplasmic core" evidence="8">
    <location>
        <begin position="481"/>
        <end position="596"/>
    </location>
</feature>
<dbReference type="Pfam" id="PF12704">
    <property type="entry name" value="MacB_PCD"/>
    <property type="match status" value="2"/>
</dbReference>
<proteinExistence type="predicted"/>
<evidence type="ECO:0000256" key="2">
    <source>
        <dbReference type="ARBA" id="ARBA00022475"/>
    </source>
</evidence>
<feature type="transmembrane region" description="Helical" evidence="6">
    <location>
        <begin position="756"/>
        <end position="776"/>
    </location>
</feature>
<keyword evidence="5 6" id="KW-0472">Membrane</keyword>
<dbReference type="RefSeq" id="WP_119049518.1">
    <property type="nucleotide sequence ID" value="NZ_CP032157.1"/>
</dbReference>
<feature type="transmembrane region" description="Helical" evidence="6">
    <location>
        <begin position="280"/>
        <end position="300"/>
    </location>
</feature>
<feature type="domain" description="MacB-like periplasmic core" evidence="8">
    <location>
        <begin position="20"/>
        <end position="234"/>
    </location>
</feature>
<evidence type="ECO:0000256" key="4">
    <source>
        <dbReference type="ARBA" id="ARBA00022989"/>
    </source>
</evidence>
<gene>
    <name evidence="9" type="ORF">D3H65_06695</name>
</gene>
<evidence type="ECO:0000259" key="8">
    <source>
        <dbReference type="Pfam" id="PF12704"/>
    </source>
</evidence>
<name>A0A3B7MK54_9BACT</name>
<feature type="transmembrane region" description="Helical" evidence="6">
    <location>
        <begin position="325"/>
        <end position="354"/>
    </location>
</feature>
<keyword evidence="4 6" id="KW-1133">Transmembrane helix</keyword>
<evidence type="ECO:0000259" key="7">
    <source>
        <dbReference type="Pfam" id="PF02687"/>
    </source>
</evidence>
<feature type="transmembrane region" description="Helical" evidence="6">
    <location>
        <begin position="374"/>
        <end position="401"/>
    </location>
</feature>
<keyword evidence="10" id="KW-1185">Reference proteome</keyword>
<dbReference type="AlphaFoldDB" id="A0A3B7MK54"/>
<dbReference type="InterPro" id="IPR025857">
    <property type="entry name" value="MacB_PCD"/>
</dbReference>
<dbReference type="PANTHER" id="PTHR30572:SF18">
    <property type="entry name" value="ABC-TYPE MACROLIDE FAMILY EXPORT SYSTEM PERMEASE COMPONENT 2"/>
    <property type="match status" value="1"/>
</dbReference>